<comment type="caution">
    <text evidence="2">The sequence shown here is derived from an EMBL/GenBank/DDBJ whole genome shotgun (WGS) entry which is preliminary data.</text>
</comment>
<reference evidence="2 3" key="1">
    <citation type="submission" date="2020-03" db="EMBL/GenBank/DDBJ databases">
        <title>Sequencing the genomes of 1000 actinobacteria strains.</title>
        <authorList>
            <person name="Klenk H.-P."/>
        </authorList>
    </citation>
    <scope>NUCLEOTIDE SEQUENCE [LARGE SCALE GENOMIC DNA]</scope>
    <source>
        <strain evidence="2 3">DSM 18964</strain>
    </source>
</reference>
<evidence type="ECO:0000313" key="3">
    <source>
        <dbReference type="Proteomes" id="UP000576792"/>
    </source>
</evidence>
<dbReference type="Proteomes" id="UP000576792">
    <property type="component" value="Unassembled WGS sequence"/>
</dbReference>
<dbReference type="InterPro" id="IPR023286">
    <property type="entry name" value="ABATE_dom_sf"/>
</dbReference>
<evidence type="ECO:0000313" key="2">
    <source>
        <dbReference type="EMBL" id="NJC55399.1"/>
    </source>
</evidence>
<sequence>MDFEHVGNAPCLELANSVPDRREEGDRDWLGSAEIADGWARSLDLELASTPSGRDLADLRAFREDVFETFTAIASGTQAPQRSLNSITDAHSRGLRTRGYRPSGRGIVRDWPRMWDVPSLIALFADSALKELTGDRLDRVKSCPSCGWLFVDTSRNRSRRWCSMQTCGGRDKALRHYRKTRD</sequence>
<dbReference type="EMBL" id="JAATJN010000001">
    <property type="protein sequence ID" value="NJC55399.1"/>
    <property type="molecule type" value="Genomic_DNA"/>
</dbReference>
<dbReference type="Pfam" id="PF07336">
    <property type="entry name" value="ABATE"/>
    <property type="match status" value="1"/>
</dbReference>
<dbReference type="PANTHER" id="PTHR35525:SF3">
    <property type="entry name" value="BLL6575 PROTEIN"/>
    <property type="match status" value="1"/>
</dbReference>
<gene>
    <name evidence="2" type="ORF">BKA07_000434</name>
</gene>
<dbReference type="Pfam" id="PF11706">
    <property type="entry name" value="zf-CGNR"/>
    <property type="match status" value="1"/>
</dbReference>
<keyword evidence="3" id="KW-1185">Reference proteome</keyword>
<protein>
    <submittedName>
        <fullName evidence="2">Putative RNA-binding Zn ribbon-like protein</fullName>
    </submittedName>
</protein>
<evidence type="ECO:0000259" key="1">
    <source>
        <dbReference type="Pfam" id="PF11706"/>
    </source>
</evidence>
<dbReference type="AlphaFoldDB" id="A0A846RNS7"/>
<dbReference type="InterPro" id="IPR010852">
    <property type="entry name" value="ABATE"/>
</dbReference>
<dbReference type="Gene3D" id="1.10.3300.10">
    <property type="entry name" value="Jann2411-like domain"/>
    <property type="match status" value="1"/>
</dbReference>
<dbReference type="InterPro" id="IPR021005">
    <property type="entry name" value="Znf_CGNR"/>
</dbReference>
<feature type="domain" description="Zinc finger CGNR" evidence="1">
    <location>
        <begin position="139"/>
        <end position="179"/>
    </location>
</feature>
<dbReference type="RefSeq" id="WP_167949446.1">
    <property type="nucleotide sequence ID" value="NZ_BAAAPQ010000026.1"/>
</dbReference>
<name>A0A846RNS7_9MICO</name>
<dbReference type="SUPFAM" id="SSF160904">
    <property type="entry name" value="Jann2411-like"/>
    <property type="match status" value="1"/>
</dbReference>
<proteinExistence type="predicted"/>
<dbReference type="PANTHER" id="PTHR35525">
    <property type="entry name" value="BLL6575 PROTEIN"/>
    <property type="match status" value="1"/>
</dbReference>
<organism evidence="2 3">
    <name type="scientific">Brevibacterium marinum</name>
    <dbReference type="NCBI Taxonomy" id="418643"/>
    <lineage>
        <taxon>Bacteria</taxon>
        <taxon>Bacillati</taxon>
        <taxon>Actinomycetota</taxon>
        <taxon>Actinomycetes</taxon>
        <taxon>Micrococcales</taxon>
        <taxon>Brevibacteriaceae</taxon>
        <taxon>Brevibacterium</taxon>
    </lineage>
</organism>
<accession>A0A846RNS7</accession>